<gene>
    <name evidence="1" type="ORF">BKIR_c114_7004</name>
</gene>
<evidence type="ECO:0000313" key="2">
    <source>
        <dbReference type="Proteomes" id="UP000003511"/>
    </source>
</evidence>
<reference evidence="1 2" key="1">
    <citation type="submission" date="2011-09" db="EMBL/GenBank/DDBJ databases">
        <authorList>
            <person name="Carlier A."/>
        </authorList>
    </citation>
    <scope>NUCLEOTIDE SEQUENCE [LARGE SCALE GENOMIC DNA]</scope>
    <source>
        <strain evidence="1 2">UZHbot1</strain>
    </source>
</reference>
<protein>
    <submittedName>
        <fullName evidence="1">WGS project CAFE00000000 data, contig bkir_c114</fullName>
    </submittedName>
</protein>
<proteinExistence type="predicted"/>
<dbReference type="BioCyc" id="CBUR1055526:G10QW-316-MONOMER"/>
<dbReference type="STRING" id="1055526.BKIR_c114_7004"/>
<dbReference type="EMBL" id="CAFE01000020">
    <property type="protein sequence ID" value="CCV01587.1"/>
    <property type="molecule type" value="Genomic_DNA"/>
</dbReference>
<name>M5EF97_9BURK</name>
<dbReference type="HOGENOM" id="CLU_078169_0_0_4"/>
<dbReference type="AlphaFoldDB" id="M5EF97"/>
<sequence length="322" mass="36426">MLELKELLRLLHDSSAIDHVAKGVYNENEVRIVGSWLAAYAANQSSVIAGICSELDRPEYFQQKNDLQPPCFIIYSNGRLTIRLVVWLPLPKRLGKTPFSYEEPHDHNFDFWTVNFFGSGYRTRLYDYNYDSVIGISNESVTLDYCGERILSPGKVMFYTRSKDVHIQYPPDELSASLNLIVQPDKTSRQYEFQFGISNQSDHIEARIKKGRFERYNAQESLFHGLVTFGNAKSRQLVLDVALHSRKDEIRAIAFEASLKYAGQSHETGYANLLATMARHDPSAYVRAKVANRIRTLPGLGPNFATAQSGDTLSMSTSGEIP</sequence>
<comment type="caution">
    <text evidence="1">The sequence shown here is derived from an EMBL/GenBank/DDBJ whole genome shotgun (WGS) entry which is preliminary data.</text>
</comment>
<dbReference type="InterPro" id="IPR011051">
    <property type="entry name" value="RmlC_Cupin_sf"/>
</dbReference>
<evidence type="ECO:0000313" key="1">
    <source>
        <dbReference type="EMBL" id="CCV01587.1"/>
    </source>
</evidence>
<reference evidence="1 2" key="2">
    <citation type="submission" date="2011-10" db="EMBL/GenBank/DDBJ databases">
        <title>Draft genome sequence of Candidatus Burkholderia kirkii.</title>
        <authorList>
            <person name="Carlier A.L."/>
            <person name="Eberl L."/>
        </authorList>
    </citation>
    <scope>NUCLEOTIDE SEQUENCE [LARGE SCALE GENOMIC DNA]</scope>
    <source>
        <strain evidence="1 2">UZHbot1</strain>
    </source>
</reference>
<dbReference type="SUPFAM" id="SSF51182">
    <property type="entry name" value="RmlC-like cupins"/>
    <property type="match status" value="1"/>
</dbReference>
<organism evidence="1 2">
    <name type="scientific">Candidatus Paraburkholderia kirkii UZHbot1</name>
    <dbReference type="NCBI Taxonomy" id="1055526"/>
    <lineage>
        <taxon>Bacteria</taxon>
        <taxon>Pseudomonadati</taxon>
        <taxon>Pseudomonadota</taxon>
        <taxon>Betaproteobacteria</taxon>
        <taxon>Burkholderiales</taxon>
        <taxon>Burkholderiaceae</taxon>
        <taxon>Paraburkholderia</taxon>
    </lineage>
</organism>
<dbReference type="Proteomes" id="UP000003511">
    <property type="component" value="Unassembled WGS sequence"/>
</dbReference>
<keyword evidence="2" id="KW-1185">Reference proteome</keyword>
<accession>M5EF97</accession>